<keyword evidence="2" id="KW-1185">Reference proteome</keyword>
<dbReference type="EMBL" id="JAWDGP010000828">
    <property type="protein sequence ID" value="KAK3796952.1"/>
    <property type="molecule type" value="Genomic_DNA"/>
</dbReference>
<comment type="caution">
    <text evidence="1">The sequence shown here is derived from an EMBL/GenBank/DDBJ whole genome shotgun (WGS) entry which is preliminary data.</text>
</comment>
<evidence type="ECO:0000313" key="1">
    <source>
        <dbReference type="EMBL" id="KAK3796952.1"/>
    </source>
</evidence>
<dbReference type="AlphaFoldDB" id="A0AAE1E7M4"/>
<evidence type="ECO:0000313" key="2">
    <source>
        <dbReference type="Proteomes" id="UP001283361"/>
    </source>
</evidence>
<gene>
    <name evidence="1" type="ORF">RRG08_032254</name>
</gene>
<protein>
    <submittedName>
        <fullName evidence="1">Uncharacterized protein</fullName>
    </submittedName>
</protein>
<sequence length="115" mass="12989">MLDRVHLVHIVSPSRPTRVYAHIVSPFQPSRRSDTHCIPTPILKKTTTDCITFQALRGLEPHPHLEQDMSDFIPGHNPIGIRQSVSPKGDLFGRKTMSSVSQNTLGVMKCQKIWH</sequence>
<dbReference type="Proteomes" id="UP001283361">
    <property type="component" value="Unassembled WGS sequence"/>
</dbReference>
<organism evidence="1 2">
    <name type="scientific">Elysia crispata</name>
    <name type="common">lettuce slug</name>
    <dbReference type="NCBI Taxonomy" id="231223"/>
    <lineage>
        <taxon>Eukaryota</taxon>
        <taxon>Metazoa</taxon>
        <taxon>Spiralia</taxon>
        <taxon>Lophotrochozoa</taxon>
        <taxon>Mollusca</taxon>
        <taxon>Gastropoda</taxon>
        <taxon>Heterobranchia</taxon>
        <taxon>Euthyneura</taxon>
        <taxon>Panpulmonata</taxon>
        <taxon>Sacoglossa</taxon>
        <taxon>Placobranchoidea</taxon>
        <taxon>Plakobranchidae</taxon>
        <taxon>Elysia</taxon>
    </lineage>
</organism>
<name>A0AAE1E7M4_9GAST</name>
<proteinExistence type="predicted"/>
<accession>A0AAE1E7M4</accession>
<reference evidence="1" key="1">
    <citation type="journal article" date="2023" name="G3 (Bethesda)">
        <title>A reference genome for the long-term kleptoplast-retaining sea slug Elysia crispata morphotype clarki.</title>
        <authorList>
            <person name="Eastman K.E."/>
            <person name="Pendleton A.L."/>
            <person name="Shaikh M.A."/>
            <person name="Suttiyut T."/>
            <person name="Ogas R."/>
            <person name="Tomko P."/>
            <person name="Gavelis G."/>
            <person name="Widhalm J.R."/>
            <person name="Wisecaver J.H."/>
        </authorList>
    </citation>
    <scope>NUCLEOTIDE SEQUENCE</scope>
    <source>
        <strain evidence="1">ECLA1</strain>
    </source>
</reference>